<reference evidence="2 3" key="1">
    <citation type="submission" date="2018-04" db="EMBL/GenBank/DDBJ databases">
        <title>Genomic Encyclopedia of Archaeal and Bacterial Type Strains, Phase II (KMG-II): from individual species to whole genera.</title>
        <authorList>
            <person name="Goeker M."/>
        </authorList>
    </citation>
    <scope>NUCLEOTIDE SEQUENCE [LARGE SCALE GENOMIC DNA]</scope>
    <source>
        <strain evidence="2 3">DSM 25521</strain>
    </source>
</reference>
<feature type="region of interest" description="Disordered" evidence="1">
    <location>
        <begin position="1"/>
        <end position="56"/>
    </location>
</feature>
<sequence>MSKTPPDTTPAEPKPVSPKAQPEGPHARPDLIDPDKTPGSGMFPQPGTKDSEPPAG</sequence>
<organism evidence="2 3">
    <name type="scientific">Phreatobacter oligotrophus</name>
    <dbReference type="NCBI Taxonomy" id="1122261"/>
    <lineage>
        <taxon>Bacteria</taxon>
        <taxon>Pseudomonadati</taxon>
        <taxon>Pseudomonadota</taxon>
        <taxon>Alphaproteobacteria</taxon>
        <taxon>Hyphomicrobiales</taxon>
        <taxon>Phreatobacteraceae</taxon>
        <taxon>Phreatobacter</taxon>
    </lineage>
</organism>
<gene>
    <name evidence="2" type="ORF">C8P69_10354</name>
</gene>
<accession>A0A2T4ZE16</accession>
<dbReference type="Proteomes" id="UP000241808">
    <property type="component" value="Unassembled WGS sequence"/>
</dbReference>
<evidence type="ECO:0000313" key="2">
    <source>
        <dbReference type="EMBL" id="PTM60129.1"/>
    </source>
</evidence>
<keyword evidence="3" id="KW-1185">Reference proteome</keyword>
<evidence type="ECO:0000313" key="3">
    <source>
        <dbReference type="Proteomes" id="UP000241808"/>
    </source>
</evidence>
<evidence type="ECO:0000256" key="1">
    <source>
        <dbReference type="SAM" id="MobiDB-lite"/>
    </source>
</evidence>
<dbReference type="EMBL" id="PZZL01000003">
    <property type="protein sequence ID" value="PTM60129.1"/>
    <property type="molecule type" value="Genomic_DNA"/>
</dbReference>
<protein>
    <submittedName>
        <fullName evidence="2">Uncharacterized protein</fullName>
    </submittedName>
</protein>
<dbReference type="AlphaFoldDB" id="A0A2T4ZE16"/>
<proteinExistence type="predicted"/>
<feature type="compositionally biased region" description="Basic and acidic residues" evidence="1">
    <location>
        <begin position="25"/>
        <end position="36"/>
    </location>
</feature>
<comment type="caution">
    <text evidence="2">The sequence shown here is derived from an EMBL/GenBank/DDBJ whole genome shotgun (WGS) entry which is preliminary data.</text>
</comment>
<name>A0A2T4ZE16_9HYPH</name>